<dbReference type="EMBL" id="JAPCWZ010000007">
    <property type="protein sequence ID" value="KAK8856858.1"/>
    <property type="molecule type" value="Genomic_DNA"/>
</dbReference>
<gene>
    <name evidence="2" type="ORF">PGQ11_012770</name>
</gene>
<comment type="caution">
    <text evidence="2">The sequence shown here is derived from an EMBL/GenBank/DDBJ whole genome shotgun (WGS) entry which is preliminary data.</text>
</comment>
<sequence>MIQNSNIPLVVLPAVLAHSSRRRDGVSGSGESIWEDHYRLRRMSNGRKEWRIGSYPGIGGNVEGLANGQVGEAKREVFSRDISGRVPDEVESEVESEVPARARVDGTGRQGYEPSKVVKPNWLRTEDIYLRAFWKHPGNAFPLGTACPLRRR</sequence>
<evidence type="ECO:0000256" key="1">
    <source>
        <dbReference type="SAM" id="MobiDB-lite"/>
    </source>
</evidence>
<evidence type="ECO:0000313" key="2">
    <source>
        <dbReference type="EMBL" id="KAK8856858.1"/>
    </source>
</evidence>
<accession>A0ABR2I3B6</accession>
<evidence type="ECO:0000313" key="3">
    <source>
        <dbReference type="Proteomes" id="UP001390339"/>
    </source>
</evidence>
<feature type="region of interest" description="Disordered" evidence="1">
    <location>
        <begin position="88"/>
        <end position="112"/>
    </location>
</feature>
<protein>
    <submittedName>
        <fullName evidence="2">Uncharacterized protein</fullName>
    </submittedName>
</protein>
<dbReference type="Proteomes" id="UP001390339">
    <property type="component" value="Unassembled WGS sequence"/>
</dbReference>
<keyword evidence="3" id="KW-1185">Reference proteome</keyword>
<proteinExistence type="predicted"/>
<reference evidence="2 3" key="1">
    <citation type="journal article" date="2024" name="IMA Fungus">
        <title>Apiospora arundinis, a panoply of carbohydrate-active enzymes and secondary metabolites.</title>
        <authorList>
            <person name="Sorensen T."/>
            <person name="Petersen C."/>
            <person name="Muurmann A.T."/>
            <person name="Christiansen J.V."/>
            <person name="Brundto M.L."/>
            <person name="Overgaard C.K."/>
            <person name="Boysen A.T."/>
            <person name="Wollenberg R.D."/>
            <person name="Larsen T.O."/>
            <person name="Sorensen J.L."/>
            <person name="Nielsen K.L."/>
            <person name="Sondergaard T.E."/>
        </authorList>
    </citation>
    <scope>NUCLEOTIDE SEQUENCE [LARGE SCALE GENOMIC DNA]</scope>
    <source>
        <strain evidence="2 3">AAU 773</strain>
    </source>
</reference>
<name>A0ABR2I3B6_9PEZI</name>
<organism evidence="2 3">
    <name type="scientific">Apiospora arundinis</name>
    <dbReference type="NCBI Taxonomy" id="335852"/>
    <lineage>
        <taxon>Eukaryota</taxon>
        <taxon>Fungi</taxon>
        <taxon>Dikarya</taxon>
        <taxon>Ascomycota</taxon>
        <taxon>Pezizomycotina</taxon>
        <taxon>Sordariomycetes</taxon>
        <taxon>Xylariomycetidae</taxon>
        <taxon>Amphisphaeriales</taxon>
        <taxon>Apiosporaceae</taxon>
        <taxon>Apiospora</taxon>
    </lineage>
</organism>